<dbReference type="STRING" id="1817892.AUK40_04130"/>
<dbReference type="AlphaFoldDB" id="A0A1J5IXP4"/>
<sequence>MFKKLTALFSVVALVVVATGCTFSKQSDSGAAVSKSEAQNNPQAVLDDSFGKTADVKSAKGSLAITFDVESSSDSGSGNIDMSFAVDSTDETEPVADISLTAALDMGASGSVELQNTQFRVTGNKLYFNIAGLDITGEELGGDSITAMLAAFFDQWFVIDPESPMVQEIMASATESVDVSVSTEDQLTPEQMDSFLSILSSARFVTGVTYSTEEKVGGVNCVEVSFTGLDADGIIKLVKALNTEFGGEDAEELTAADEKEIADALKDIEASGSFWVGKDDGLLRKADLTIAMDQDGDTVTFGIVATMTDYNQPVPVQTPAGAQDFIEAITPFLESFGGSGLDTTDYSDYTDYTDYTDMYTDEELNDLLNSL</sequence>
<dbReference type="Gene3D" id="2.50.20.20">
    <property type="match status" value="1"/>
</dbReference>
<evidence type="ECO:0000256" key="1">
    <source>
        <dbReference type="SAM" id="SignalP"/>
    </source>
</evidence>
<keyword evidence="1" id="KW-0732">Signal</keyword>
<accession>A0A1J5IXP4</accession>
<feature type="chain" id="PRO_5012837258" description="Lipoprotein" evidence="1">
    <location>
        <begin position="19"/>
        <end position="371"/>
    </location>
</feature>
<dbReference type="Proteomes" id="UP000183245">
    <property type="component" value="Unassembled WGS sequence"/>
</dbReference>
<organism evidence="2 3">
    <name type="scientific">Candidatus Wirthbacteria bacterium CG2_30_54_11</name>
    <dbReference type="NCBI Taxonomy" id="1817892"/>
    <lineage>
        <taxon>Bacteria</taxon>
        <taxon>Candidatus Wirthbacteria</taxon>
    </lineage>
</organism>
<comment type="caution">
    <text evidence="2">The sequence shown here is derived from an EMBL/GenBank/DDBJ whole genome shotgun (WGS) entry which is preliminary data.</text>
</comment>
<feature type="signal peptide" evidence="1">
    <location>
        <begin position="1"/>
        <end position="18"/>
    </location>
</feature>
<evidence type="ECO:0000313" key="2">
    <source>
        <dbReference type="EMBL" id="OIP97038.1"/>
    </source>
</evidence>
<reference evidence="2" key="1">
    <citation type="journal article" date="2016" name="Environ. Microbiol.">
        <title>Genomic resolution of a cold subsurface aquifer community provides metabolic insights for novel microbes adapted to high CO concentrations.</title>
        <authorList>
            <person name="Probst A.J."/>
            <person name="Castelle C.J."/>
            <person name="Singh A."/>
            <person name="Brown C.T."/>
            <person name="Anantharaman K."/>
            <person name="Sharon I."/>
            <person name="Hug L.A."/>
            <person name="Burstein D."/>
            <person name="Emerson J.B."/>
            <person name="Thomas B.C."/>
            <person name="Banfield J.F."/>
        </authorList>
    </citation>
    <scope>NUCLEOTIDE SEQUENCE [LARGE SCALE GENOMIC DNA]</scope>
    <source>
        <strain evidence="2">CG2_30_54_11</strain>
    </source>
</reference>
<evidence type="ECO:0008006" key="4">
    <source>
        <dbReference type="Google" id="ProtNLM"/>
    </source>
</evidence>
<name>A0A1J5IXP4_9BACT</name>
<dbReference type="PROSITE" id="PS51257">
    <property type="entry name" value="PROKAR_LIPOPROTEIN"/>
    <property type="match status" value="1"/>
</dbReference>
<proteinExistence type="predicted"/>
<protein>
    <recommendedName>
        <fullName evidence="4">Lipoprotein</fullName>
    </recommendedName>
</protein>
<dbReference type="EMBL" id="MNZT01000071">
    <property type="protein sequence ID" value="OIP97038.1"/>
    <property type="molecule type" value="Genomic_DNA"/>
</dbReference>
<evidence type="ECO:0000313" key="3">
    <source>
        <dbReference type="Proteomes" id="UP000183245"/>
    </source>
</evidence>
<gene>
    <name evidence="2" type="ORF">AUK40_04130</name>
</gene>